<comment type="caution">
    <text evidence="1">The sequence shown here is derived from an EMBL/GenBank/DDBJ whole genome shotgun (WGS) entry which is preliminary data.</text>
</comment>
<organism evidence="1 2">
    <name type="scientific">Linum tenue</name>
    <dbReference type="NCBI Taxonomy" id="586396"/>
    <lineage>
        <taxon>Eukaryota</taxon>
        <taxon>Viridiplantae</taxon>
        <taxon>Streptophyta</taxon>
        <taxon>Embryophyta</taxon>
        <taxon>Tracheophyta</taxon>
        <taxon>Spermatophyta</taxon>
        <taxon>Magnoliopsida</taxon>
        <taxon>eudicotyledons</taxon>
        <taxon>Gunneridae</taxon>
        <taxon>Pentapetalae</taxon>
        <taxon>rosids</taxon>
        <taxon>fabids</taxon>
        <taxon>Malpighiales</taxon>
        <taxon>Linaceae</taxon>
        <taxon>Linum</taxon>
    </lineage>
</organism>
<accession>A0AAV0PW98</accession>
<evidence type="ECO:0000313" key="1">
    <source>
        <dbReference type="EMBL" id="CAI0474870.1"/>
    </source>
</evidence>
<keyword evidence="2" id="KW-1185">Reference proteome</keyword>
<name>A0AAV0PW98_9ROSI</name>
<protein>
    <submittedName>
        <fullName evidence="1">Uncharacterized protein</fullName>
    </submittedName>
</protein>
<dbReference type="AlphaFoldDB" id="A0AAV0PW98"/>
<evidence type="ECO:0000313" key="2">
    <source>
        <dbReference type="Proteomes" id="UP001154282"/>
    </source>
</evidence>
<sequence>TRLQSISLSNENRSLPPEDLNTLTLKSTSDCECASAPTHLHEKTRWRPQIRPSDGIAMPASSLTKRTQHRALSLARFCSTHLLSYASCRV</sequence>
<proteinExistence type="predicted"/>
<reference evidence="1" key="1">
    <citation type="submission" date="2022-08" db="EMBL/GenBank/DDBJ databases">
        <authorList>
            <person name="Gutierrez-Valencia J."/>
        </authorList>
    </citation>
    <scope>NUCLEOTIDE SEQUENCE</scope>
</reference>
<feature type="non-terminal residue" evidence="1">
    <location>
        <position position="1"/>
    </location>
</feature>
<dbReference type="EMBL" id="CAMGYJ010000009">
    <property type="protein sequence ID" value="CAI0474870.1"/>
    <property type="molecule type" value="Genomic_DNA"/>
</dbReference>
<gene>
    <name evidence="1" type="ORF">LITE_LOCUS40228</name>
</gene>
<dbReference type="Proteomes" id="UP001154282">
    <property type="component" value="Unassembled WGS sequence"/>
</dbReference>